<feature type="chain" id="PRO_5013060357" description="Flagellar biosynthetic protein FliP" evidence="13">
    <location>
        <begin position="21"/>
        <end position="255"/>
    </location>
</feature>
<keyword evidence="3 12" id="KW-0813">Transport</keyword>
<comment type="similarity">
    <text evidence="1 12">Belongs to the FliP/MopC/SpaP family.</text>
</comment>
<evidence type="ECO:0000256" key="12">
    <source>
        <dbReference type="RuleBase" id="RU362069"/>
    </source>
</evidence>
<dbReference type="InterPro" id="IPR005837">
    <property type="entry name" value="FliP"/>
</dbReference>
<dbReference type="InterPro" id="IPR005838">
    <property type="entry name" value="T3SS_IM_P"/>
</dbReference>
<keyword evidence="10" id="KW-0975">Bacterial flagellum</keyword>
<dbReference type="Pfam" id="PF00813">
    <property type="entry name" value="FliP"/>
    <property type="match status" value="1"/>
</dbReference>
<gene>
    <name evidence="12" type="primary">fliP</name>
    <name evidence="14" type="ORF">BLM47_03390</name>
</gene>
<feature type="transmembrane region" description="Helical" evidence="12">
    <location>
        <begin position="225"/>
        <end position="244"/>
    </location>
</feature>
<evidence type="ECO:0000313" key="15">
    <source>
        <dbReference type="Proteomes" id="UP000243688"/>
    </source>
</evidence>
<comment type="caution">
    <text evidence="12">Lacks conserved residue(s) required for the propagation of feature annotation.</text>
</comment>
<keyword evidence="13" id="KW-0732">Signal</keyword>
<evidence type="ECO:0000256" key="8">
    <source>
        <dbReference type="ARBA" id="ARBA00022989"/>
    </source>
</evidence>
<feature type="transmembrane region" description="Helical" evidence="12">
    <location>
        <begin position="191"/>
        <end position="213"/>
    </location>
</feature>
<name>A0A2A6E2N8_9BACL</name>
<dbReference type="PROSITE" id="PS01061">
    <property type="entry name" value="FLIP_2"/>
    <property type="match status" value="1"/>
</dbReference>
<keyword evidence="4 12" id="KW-1003">Cell membrane</keyword>
<sequence>MWAGFSVLITGLAVAVPAQAQSAQPTPSGPIPGVRVEIGGATGPADVTGTLTIIALITVLSLAPAILVMMTSFTRIVIVLSFVRTSLSTQQMPPNQVLIGLALFLTLFIMSPTLNEINETALQPYLKGQLTQQEALSKAALPMKKFMAKQTREEDLMLFLNYMKAPKPSGIEDIPMTALIPAFALSEIKTAFQMGFLIFVPFLVIDMIVASTLMSMGMMMLPPVMISLPFKILLFVLVDGWYLVVKSLLVSFETG</sequence>
<keyword evidence="8 12" id="KW-1133">Transmembrane helix</keyword>
<feature type="signal peptide" evidence="13">
    <location>
        <begin position="1"/>
        <end position="20"/>
    </location>
</feature>
<keyword evidence="7 12" id="KW-0653">Protein transport</keyword>
<evidence type="ECO:0000256" key="4">
    <source>
        <dbReference type="ARBA" id="ARBA00022475"/>
    </source>
</evidence>
<reference evidence="14 15" key="1">
    <citation type="submission" date="2016-12" db="EMBL/GenBank/DDBJ databases">
        <title>Candidatus Reconcilibacillus cellulovorans genome.</title>
        <authorList>
            <person name="Kolinko S."/>
            <person name="Wu Y.-W."/>
            <person name="Tachea F."/>
            <person name="Denzel E."/>
            <person name="Hiras J."/>
            <person name="Baecker N."/>
            <person name="Chan L.J."/>
            <person name="Eichorst S.A."/>
            <person name="Frey D."/>
            <person name="Adams P.D."/>
            <person name="Pray T."/>
            <person name="Tanjore D."/>
            <person name="Petzold C.J."/>
            <person name="Gladden J.M."/>
            <person name="Simmons B.A."/>
            <person name="Singer S.W."/>
        </authorList>
    </citation>
    <scope>NUCLEOTIDE SEQUENCE [LARGE SCALE GENOMIC DNA]</scope>
    <source>
        <strain evidence="14">JTherm</strain>
    </source>
</reference>
<evidence type="ECO:0000256" key="2">
    <source>
        <dbReference type="ARBA" id="ARBA00021714"/>
    </source>
</evidence>
<evidence type="ECO:0000256" key="11">
    <source>
        <dbReference type="ARBA" id="ARBA00023225"/>
    </source>
</evidence>
<accession>A0A2A6E2N8</accession>
<evidence type="ECO:0000256" key="13">
    <source>
        <dbReference type="SAM" id="SignalP"/>
    </source>
</evidence>
<protein>
    <recommendedName>
        <fullName evidence="2 12">Flagellar biosynthetic protein FliP</fullName>
    </recommendedName>
</protein>
<dbReference type="AlphaFoldDB" id="A0A2A6E2N8"/>
<keyword evidence="14" id="KW-0969">Cilium</keyword>
<evidence type="ECO:0000256" key="9">
    <source>
        <dbReference type="ARBA" id="ARBA00023136"/>
    </source>
</evidence>
<evidence type="ECO:0000256" key="3">
    <source>
        <dbReference type="ARBA" id="ARBA00022448"/>
    </source>
</evidence>
<comment type="caution">
    <text evidence="14">The sequence shown here is derived from an EMBL/GenBank/DDBJ whole genome shotgun (WGS) entry which is preliminary data.</text>
</comment>
<keyword evidence="11 12" id="KW-1006">Bacterial flagellum protein export</keyword>
<keyword evidence="9 12" id="KW-0472">Membrane</keyword>
<evidence type="ECO:0000256" key="1">
    <source>
        <dbReference type="ARBA" id="ARBA00006257"/>
    </source>
</evidence>
<dbReference type="PANTHER" id="PTHR30587:SF0">
    <property type="entry name" value="FLAGELLAR BIOSYNTHETIC PROTEIN FLIP"/>
    <property type="match status" value="1"/>
</dbReference>
<dbReference type="GO" id="GO:0044781">
    <property type="term" value="P:bacterial-type flagellum organization"/>
    <property type="evidence" value="ECO:0007669"/>
    <property type="project" value="UniProtKB-UniRule"/>
</dbReference>
<keyword evidence="14" id="KW-0282">Flagellum</keyword>
<keyword evidence="5 12" id="KW-0812">Transmembrane</keyword>
<dbReference type="PANTHER" id="PTHR30587">
    <property type="entry name" value="FLAGELLAR BIOSYNTHETIC PROTEIN FLIP"/>
    <property type="match status" value="1"/>
</dbReference>
<evidence type="ECO:0000256" key="6">
    <source>
        <dbReference type="ARBA" id="ARBA00022795"/>
    </source>
</evidence>
<dbReference type="PRINTS" id="PR00951">
    <property type="entry name" value="FLGBIOSNFLIP"/>
</dbReference>
<dbReference type="Proteomes" id="UP000243688">
    <property type="component" value="Unassembled WGS sequence"/>
</dbReference>
<dbReference type="GO" id="GO:0005886">
    <property type="term" value="C:plasma membrane"/>
    <property type="evidence" value="ECO:0007669"/>
    <property type="project" value="UniProtKB-SubCell"/>
</dbReference>
<evidence type="ECO:0000256" key="10">
    <source>
        <dbReference type="ARBA" id="ARBA00023143"/>
    </source>
</evidence>
<dbReference type="EMBL" id="MOXJ01000004">
    <property type="protein sequence ID" value="PDO11284.1"/>
    <property type="molecule type" value="Genomic_DNA"/>
</dbReference>
<comment type="function">
    <text evidence="12">Plays a role in the flagellum-specific transport system.</text>
</comment>
<keyword evidence="6 12" id="KW-1005">Bacterial flagellum biogenesis</keyword>
<dbReference type="PROSITE" id="PS01060">
    <property type="entry name" value="FLIP_1"/>
    <property type="match status" value="1"/>
</dbReference>
<keyword evidence="14" id="KW-0966">Cell projection</keyword>
<dbReference type="GO" id="GO:0009425">
    <property type="term" value="C:bacterial-type flagellum basal body"/>
    <property type="evidence" value="ECO:0007669"/>
    <property type="project" value="UniProtKB-SubCell"/>
</dbReference>
<dbReference type="NCBIfam" id="NF009438">
    <property type="entry name" value="PRK12797.1"/>
    <property type="match status" value="1"/>
</dbReference>
<dbReference type="NCBIfam" id="TIGR01103">
    <property type="entry name" value="fliP"/>
    <property type="match status" value="1"/>
</dbReference>
<proteinExistence type="inferred from homology"/>
<comment type="subcellular location">
    <subcellularLocation>
        <location evidence="12">Cell membrane</location>
        <topology evidence="12">Multi-pass membrane protein</topology>
    </subcellularLocation>
    <subcellularLocation>
        <location evidence="12">Bacterial flagellum basal body</location>
    </subcellularLocation>
</comment>
<evidence type="ECO:0000256" key="5">
    <source>
        <dbReference type="ARBA" id="ARBA00022692"/>
    </source>
</evidence>
<dbReference type="GO" id="GO:0009306">
    <property type="term" value="P:protein secretion"/>
    <property type="evidence" value="ECO:0007669"/>
    <property type="project" value="UniProtKB-UniRule"/>
</dbReference>
<organism evidence="14 15">
    <name type="scientific">Candidatus Reconcilbacillus cellulovorans</name>
    <dbReference type="NCBI Taxonomy" id="1906605"/>
    <lineage>
        <taxon>Bacteria</taxon>
        <taxon>Bacillati</taxon>
        <taxon>Bacillota</taxon>
        <taxon>Bacilli</taxon>
        <taxon>Bacillales</taxon>
        <taxon>Paenibacillaceae</taxon>
        <taxon>Candidatus Reconcilbacillus</taxon>
    </lineage>
</organism>
<evidence type="ECO:0000313" key="14">
    <source>
        <dbReference type="EMBL" id="PDO11284.1"/>
    </source>
</evidence>
<feature type="transmembrane region" description="Helical" evidence="12">
    <location>
        <begin position="53"/>
        <end position="83"/>
    </location>
</feature>
<dbReference type="PRINTS" id="PR01302">
    <property type="entry name" value="TYPE3IMPPROT"/>
</dbReference>
<evidence type="ECO:0000256" key="7">
    <source>
        <dbReference type="ARBA" id="ARBA00022927"/>
    </source>
</evidence>